<dbReference type="AlphaFoldDB" id="A0A7I8XKS7"/>
<organism evidence="1 2">
    <name type="scientific">Bursaphelenchus xylophilus</name>
    <name type="common">Pinewood nematode worm</name>
    <name type="synonym">Aphelenchoides xylophilus</name>
    <dbReference type="NCBI Taxonomy" id="6326"/>
    <lineage>
        <taxon>Eukaryota</taxon>
        <taxon>Metazoa</taxon>
        <taxon>Ecdysozoa</taxon>
        <taxon>Nematoda</taxon>
        <taxon>Chromadorea</taxon>
        <taxon>Rhabditida</taxon>
        <taxon>Tylenchina</taxon>
        <taxon>Tylenchomorpha</taxon>
        <taxon>Aphelenchoidea</taxon>
        <taxon>Aphelenchoididae</taxon>
        <taxon>Bursaphelenchus</taxon>
    </lineage>
</organism>
<proteinExistence type="predicted"/>
<dbReference type="GO" id="GO:0009986">
    <property type="term" value="C:cell surface"/>
    <property type="evidence" value="ECO:0007669"/>
    <property type="project" value="InterPro"/>
</dbReference>
<sequence length="120" mass="13784">MVVQTLKIEGTLRSNGTPVKNEHVGIYDLKSYEYLDNATTDIDGNFSLRTRRRNLKKARFEISIPRYSSARSAVGKDYNNYIRIPIREVLTNSTVFNVGIIELSELSTKIRTSRSRNLEK</sequence>
<evidence type="ECO:0000313" key="1">
    <source>
        <dbReference type="EMBL" id="CAD5229998.1"/>
    </source>
</evidence>
<keyword evidence="2" id="KW-1185">Reference proteome</keyword>
<dbReference type="EMBL" id="CAJFCV020000005">
    <property type="protein sequence ID" value="CAG9120829.1"/>
    <property type="molecule type" value="Genomic_DNA"/>
</dbReference>
<dbReference type="SMR" id="A0A7I8XKS7"/>
<dbReference type="Proteomes" id="UP000582659">
    <property type="component" value="Unassembled WGS sequence"/>
</dbReference>
<name>A0A7I8XKS7_BURXY</name>
<protein>
    <submittedName>
        <fullName evidence="1">(pine wood nematode) hypothetical protein</fullName>
    </submittedName>
</protein>
<dbReference type="InterPro" id="IPR008969">
    <property type="entry name" value="CarboxyPept-like_regulatory"/>
</dbReference>
<comment type="caution">
    <text evidence="1">The sequence shown here is derived from an EMBL/GenBank/DDBJ whole genome shotgun (WGS) entry which is preliminary data.</text>
</comment>
<evidence type="ECO:0000313" key="2">
    <source>
        <dbReference type="Proteomes" id="UP000659654"/>
    </source>
</evidence>
<dbReference type="Pfam" id="PF01060">
    <property type="entry name" value="TTR-52"/>
    <property type="match status" value="1"/>
</dbReference>
<dbReference type="SUPFAM" id="SSF49464">
    <property type="entry name" value="Carboxypeptidase regulatory domain-like"/>
    <property type="match status" value="1"/>
</dbReference>
<dbReference type="Proteomes" id="UP000659654">
    <property type="component" value="Unassembled WGS sequence"/>
</dbReference>
<reference evidence="1" key="1">
    <citation type="submission" date="2020-09" db="EMBL/GenBank/DDBJ databases">
        <authorList>
            <person name="Kikuchi T."/>
        </authorList>
    </citation>
    <scope>NUCLEOTIDE SEQUENCE</scope>
    <source>
        <strain evidence="1">Ka4C1</strain>
    </source>
</reference>
<gene>
    <name evidence="1" type="ORF">BXYJ_LOCUS10767</name>
</gene>
<dbReference type="EMBL" id="CAJFDI010000005">
    <property type="protein sequence ID" value="CAD5229998.1"/>
    <property type="molecule type" value="Genomic_DNA"/>
</dbReference>
<accession>A0A7I8XKS7</accession>
<dbReference type="InterPro" id="IPR001534">
    <property type="entry name" value="Transthyretin-like"/>
</dbReference>